<dbReference type="InterPro" id="IPR032675">
    <property type="entry name" value="LRR_dom_sf"/>
</dbReference>
<dbReference type="Gene3D" id="3.80.10.10">
    <property type="entry name" value="Ribonuclease Inhibitor"/>
    <property type="match status" value="2"/>
</dbReference>
<dbReference type="GO" id="GO:0005737">
    <property type="term" value="C:cytoplasm"/>
    <property type="evidence" value="ECO:0007669"/>
    <property type="project" value="TreeGrafter"/>
</dbReference>
<feature type="region of interest" description="Disordered" evidence="1">
    <location>
        <begin position="451"/>
        <end position="473"/>
    </location>
</feature>
<dbReference type="AlphaFoldDB" id="G0U8D9"/>
<accession>G0U8D9</accession>
<gene>
    <name evidence="2" type="ORF">TVY486_1113470</name>
</gene>
<protein>
    <submittedName>
        <fullName evidence="2">Putative leucine-rich repeat protein (LRRP)</fullName>
    </submittedName>
</protein>
<feature type="region of interest" description="Disordered" evidence="1">
    <location>
        <begin position="979"/>
        <end position="1010"/>
    </location>
</feature>
<feature type="compositionally biased region" description="Polar residues" evidence="1">
    <location>
        <begin position="78"/>
        <end position="93"/>
    </location>
</feature>
<feature type="compositionally biased region" description="Basic and acidic residues" evidence="1">
    <location>
        <begin position="979"/>
        <end position="988"/>
    </location>
</feature>
<sequence>MDEMAVVVSCPEAYLPTSPKENIAALSSFGSTTQKSHEVVVTSPHMAVENKNTMFSACTLPALPVMQQTVDSKDKRTSTPLSKESTRFSGPNSMQFSTSFKMSEPQTPCQLPPDIKKPLMQPRFAPPGVSMAQYKGKLEECANLHRQLQELATVNSVTREQLYGVRAECDSPSSQSNCVLTDYGIDPTRSSRVPHLTEGGDARMTSQLVHEDTMNSTGAIGTYVSECFRVGLLPHMEILHSLHDGGRLAAVEPPITFAQLNVVQRLVSSATWDNKTNAADPMAVCHLSASGQLAAALKAHSLQWCNNVELLTFRSETWHTSISLLLSIIRALKCVHTVEVFAISDVVVMQQLAEILLMELHVEALSLPELSLDDEGLVALFALISRRRQLSDTNGPHEQVVGPSPKPIRLNDSAALPAKVVHGGSVGDKMASVSDQTVDVEVIEINAESVRATTRPSEGDSGHARTTNSTKEDSKAPLTLHCLDLGRCTVTNPTSTFRMFQCDSLKVLILPSCAGLRDIHIRDIVGACPSLHTLDVTGNPGLSSTCIMYISAHAQLKVLRIENCPGISHLNLANIEVLFSSLSYVISLRAPELRRLPVPITHSRVLFNFVAPKLTEITLKGIVVDHGTLKPFADTESLEGVVSRLYTPMLSSSSAPVVEKVSSGKGGIQLLSVGFIDCTFVVESELQNFVKQQNQLLRFSVHGCRGVTDSHLLRLPCTLLELDVGGVGHLTNKSIEYFVNRLTQLLKLNLKNAGQSINNNGIRLLKGLVNLEVLNLLQMPQITPEVVAAVVSELPQLRELYHESAIVGPCPKALLHTSTVRVWRSDEEDATRHAVGECAKELLQLRDETALALWMEAQLPKPVSRLCSHSTAAYCMGLGQTKPMFDTTYYNAARQRLSEYGISSITVGPGSMLPGDCPNITTPLEEQKPDVLVLGEENINVLSPLQKGEEETLAAECEECSASSTSNNYRALEDAMDEKGRIAMEKKPLGPWDEEDVVKEHRRGSTTQQQ</sequence>
<name>G0U8D9_TRYVY</name>
<evidence type="ECO:0000313" key="2">
    <source>
        <dbReference type="EMBL" id="CCC53863.1"/>
    </source>
</evidence>
<proteinExistence type="predicted"/>
<dbReference type="PANTHER" id="PTHR13382">
    <property type="entry name" value="MITOCHONDRIAL ATP SYNTHASE COUPLING FACTOR B"/>
    <property type="match status" value="1"/>
</dbReference>
<evidence type="ECO:0000256" key="1">
    <source>
        <dbReference type="SAM" id="MobiDB-lite"/>
    </source>
</evidence>
<dbReference type="EMBL" id="HE573027">
    <property type="protein sequence ID" value="CCC53863.1"/>
    <property type="molecule type" value="Genomic_DNA"/>
</dbReference>
<reference evidence="2" key="1">
    <citation type="journal article" date="2012" name="Proc. Natl. Acad. Sci. U.S.A.">
        <title>Antigenic diversity is generated by distinct evolutionary mechanisms in African trypanosome species.</title>
        <authorList>
            <person name="Jackson A.P."/>
            <person name="Berry A."/>
            <person name="Aslett M."/>
            <person name="Allison H.C."/>
            <person name="Burton P."/>
            <person name="Vavrova-Anderson J."/>
            <person name="Brown R."/>
            <person name="Browne H."/>
            <person name="Corton N."/>
            <person name="Hauser H."/>
            <person name="Gamble J."/>
            <person name="Gilderthorp R."/>
            <person name="Marcello L."/>
            <person name="McQuillan J."/>
            <person name="Otto T.D."/>
            <person name="Quail M.A."/>
            <person name="Sanders M.J."/>
            <person name="van Tonder A."/>
            <person name="Ginger M.L."/>
            <person name="Field M.C."/>
            <person name="Barry J.D."/>
            <person name="Hertz-Fowler C."/>
            <person name="Berriman M."/>
        </authorList>
    </citation>
    <scope>NUCLEOTIDE SEQUENCE</scope>
    <source>
        <strain evidence="2">Y486</strain>
    </source>
</reference>
<dbReference type="SUPFAM" id="SSF52047">
    <property type="entry name" value="RNI-like"/>
    <property type="match status" value="1"/>
</dbReference>
<feature type="region of interest" description="Disordered" evidence="1">
    <location>
        <begin position="69"/>
        <end position="93"/>
    </location>
</feature>
<organism evidence="2">
    <name type="scientific">Trypanosoma vivax (strain Y486)</name>
    <dbReference type="NCBI Taxonomy" id="1055687"/>
    <lineage>
        <taxon>Eukaryota</taxon>
        <taxon>Discoba</taxon>
        <taxon>Euglenozoa</taxon>
        <taxon>Kinetoplastea</taxon>
        <taxon>Metakinetoplastina</taxon>
        <taxon>Trypanosomatida</taxon>
        <taxon>Trypanosomatidae</taxon>
        <taxon>Trypanosoma</taxon>
        <taxon>Duttonella</taxon>
    </lineage>
</organism>
<dbReference type="InterPro" id="IPR050648">
    <property type="entry name" value="F-box_LRR-repeat"/>
</dbReference>
<dbReference type="VEuPathDB" id="TriTrypDB:TvY486_1113470"/>